<protein>
    <submittedName>
        <fullName evidence="2">Uncharacterized protein</fullName>
    </submittedName>
</protein>
<dbReference type="EMBL" id="DS268476">
    <property type="protein sequence ID" value="EFP08738.1"/>
    <property type="molecule type" value="Genomic_DNA"/>
</dbReference>
<evidence type="ECO:0000313" key="3">
    <source>
        <dbReference type="Proteomes" id="UP000008281"/>
    </source>
</evidence>
<evidence type="ECO:0000256" key="1">
    <source>
        <dbReference type="SAM" id="MobiDB-lite"/>
    </source>
</evidence>
<sequence>MPEREERTQMSLSGENPEDKVNLRTPGEIESFRERCFNHMQAVEDKTRKSTTEALTSSLENSQHDPELNLTTAVNSSKSQTLLNLPAKVDSVETSDPTEKEKVNPTSMPPAPAHRACWTVPKSPVSNRECPAPIIEIDEQGTSGSSQFVRGGSVTFIMSKRAERTQKSQSVSENRNEEQKKQYQNIMNKAALQTPEESFRGRYLNHLQAVEENKRKSTTEASTASLESSRSALNLSTDMEQSAVTTLADFTEPIPDEKIEQLMRMGAVQIPGFSYIVQLRNNGNKVDATNDEGGPSELAHQEHVPEFMTDPTSEPSAPAPLAYWTVPKDPVPSIGLQFHNSKECEQLLPAVSIDEQGTSGSSQFVRGGSVMLRDPEKEARKKKSQSFCENMTEEQKKEYKDTMKFARNWLLNHMQAEEENKRKSTTEALTSFLENSQSALERNLPTMDNSSKITKPLAVANLAEPVPAKVDPVETSAPTEKETLTNVETLLETADRLQLAAAKPHLEQFIIGTDIDRFEKIRIGEKHQLENLLNKGIMEFNGDDVLSQMELNPSYKTISDKVKFQILSRVLRMKE</sequence>
<feature type="region of interest" description="Disordered" evidence="1">
    <location>
        <begin position="42"/>
        <end position="67"/>
    </location>
</feature>
<feature type="region of interest" description="Disordered" evidence="1">
    <location>
        <begin position="210"/>
        <end position="236"/>
    </location>
</feature>
<feature type="compositionally biased region" description="Basic and acidic residues" evidence="1">
    <location>
        <begin position="42"/>
        <end position="51"/>
    </location>
</feature>
<evidence type="ECO:0000313" key="2">
    <source>
        <dbReference type="EMBL" id="EFP08738.1"/>
    </source>
</evidence>
<gene>
    <name evidence="2" type="ORF">CRE_19765</name>
</gene>
<reference evidence="2" key="1">
    <citation type="submission" date="2007-07" db="EMBL/GenBank/DDBJ databases">
        <title>PCAP assembly of the Caenorhabditis remanei genome.</title>
        <authorList>
            <consortium name="The Caenorhabditis remanei Sequencing Consortium"/>
            <person name="Wilson R.K."/>
        </authorList>
    </citation>
    <scope>NUCLEOTIDE SEQUENCE [LARGE SCALE GENOMIC DNA]</scope>
    <source>
        <strain evidence="2">PB4641</strain>
    </source>
</reference>
<dbReference type="InParanoid" id="E3MTP4"/>
<feature type="region of interest" description="Disordered" evidence="1">
    <location>
        <begin position="161"/>
        <end position="182"/>
    </location>
</feature>
<dbReference type="Proteomes" id="UP000008281">
    <property type="component" value="Unassembled WGS sequence"/>
</dbReference>
<proteinExistence type="predicted"/>
<feature type="region of interest" description="Disordered" evidence="1">
    <location>
        <begin position="79"/>
        <end position="112"/>
    </location>
</feature>
<accession>E3MTP4</accession>
<name>E3MTP4_CAERE</name>
<feature type="region of interest" description="Disordered" evidence="1">
    <location>
        <begin position="1"/>
        <end position="24"/>
    </location>
</feature>
<keyword evidence="3" id="KW-1185">Reference proteome</keyword>
<organism evidence="3">
    <name type="scientific">Caenorhabditis remanei</name>
    <name type="common">Caenorhabditis vulgaris</name>
    <dbReference type="NCBI Taxonomy" id="31234"/>
    <lineage>
        <taxon>Eukaryota</taxon>
        <taxon>Metazoa</taxon>
        <taxon>Ecdysozoa</taxon>
        <taxon>Nematoda</taxon>
        <taxon>Chromadorea</taxon>
        <taxon>Rhabditida</taxon>
        <taxon>Rhabditina</taxon>
        <taxon>Rhabditomorpha</taxon>
        <taxon>Rhabditoidea</taxon>
        <taxon>Rhabditidae</taxon>
        <taxon>Peloderinae</taxon>
        <taxon>Caenorhabditis</taxon>
    </lineage>
</organism>
<dbReference type="HOGENOM" id="CLU_474298_0_0_1"/>
<feature type="compositionally biased region" description="Low complexity" evidence="1">
    <location>
        <begin position="219"/>
        <end position="233"/>
    </location>
</feature>
<feature type="compositionally biased region" description="Polar residues" evidence="1">
    <location>
        <begin position="52"/>
        <end position="61"/>
    </location>
</feature>
<dbReference type="AlphaFoldDB" id="E3MTP4"/>